<dbReference type="InterPro" id="IPR001789">
    <property type="entry name" value="Sig_transdc_resp-reg_receiver"/>
</dbReference>
<name>Q2CBN8_OCEGH</name>
<dbReference type="RefSeq" id="WP_007254820.1">
    <property type="nucleotide sequence ID" value="NZ_CH724107.1"/>
</dbReference>
<dbReference type="SUPFAM" id="SSF52172">
    <property type="entry name" value="CheY-like"/>
    <property type="match status" value="1"/>
</dbReference>
<dbReference type="InterPro" id="IPR011006">
    <property type="entry name" value="CheY-like_superfamily"/>
</dbReference>
<organism evidence="3 4">
    <name type="scientific">Oceanicola granulosus (strain ATCC BAA-861 / DSM 15982 / KCTC 12143 / HTCC2516)</name>
    <dbReference type="NCBI Taxonomy" id="314256"/>
    <lineage>
        <taxon>Bacteria</taxon>
        <taxon>Pseudomonadati</taxon>
        <taxon>Pseudomonadota</taxon>
        <taxon>Alphaproteobacteria</taxon>
        <taxon>Rhodobacterales</taxon>
        <taxon>Roseobacteraceae</taxon>
        <taxon>Oceanicola</taxon>
    </lineage>
</organism>
<evidence type="ECO:0000256" key="1">
    <source>
        <dbReference type="PROSITE-ProRule" id="PRU00169"/>
    </source>
</evidence>
<dbReference type="AlphaFoldDB" id="Q2CBN8"/>
<dbReference type="PROSITE" id="PS50110">
    <property type="entry name" value="RESPONSE_REGULATORY"/>
    <property type="match status" value="1"/>
</dbReference>
<feature type="modified residue" description="4-aspartylphosphate" evidence="1">
    <location>
        <position position="63"/>
    </location>
</feature>
<keyword evidence="4" id="KW-1185">Reference proteome</keyword>
<dbReference type="EMBL" id="AAOT01000037">
    <property type="protein sequence ID" value="EAR50093.1"/>
    <property type="molecule type" value="Genomic_DNA"/>
</dbReference>
<protein>
    <submittedName>
        <fullName evidence="3">Response regulator</fullName>
    </submittedName>
</protein>
<comment type="caution">
    <text evidence="3">The sequence shown here is derived from an EMBL/GenBank/DDBJ whole genome shotgun (WGS) entry which is preliminary data.</text>
</comment>
<dbReference type="Gene3D" id="3.40.50.2300">
    <property type="match status" value="1"/>
</dbReference>
<dbReference type="GO" id="GO:0000160">
    <property type="term" value="P:phosphorelay signal transduction system"/>
    <property type="evidence" value="ECO:0007669"/>
    <property type="project" value="InterPro"/>
</dbReference>
<dbReference type="STRING" id="314256.OG2516_06469"/>
<feature type="domain" description="Response regulatory" evidence="2">
    <location>
        <begin position="13"/>
        <end position="123"/>
    </location>
</feature>
<dbReference type="Proteomes" id="UP000003635">
    <property type="component" value="Unassembled WGS sequence"/>
</dbReference>
<sequence length="132" mass="13964">MEEVQRGERAQVRALLVEDEALIGLLLEGYLNDLGITDIETAGSVGDGLALAGGAPFDFALLDVNLLGERSDPIADLLTHRAGPFAFATGYGRDGICPRHAARPELVKPPIFGDLRDVVAGLLGWNGDGRRG</sequence>
<evidence type="ECO:0000313" key="4">
    <source>
        <dbReference type="Proteomes" id="UP000003635"/>
    </source>
</evidence>
<accession>Q2CBN8</accession>
<reference evidence="3 4" key="1">
    <citation type="journal article" date="2010" name="J. Bacteriol.">
        <title>Genome sequences of Oceanicola granulosus HTCC2516(T) and Oceanicola batsensis HTCC2597(TDelta).</title>
        <authorList>
            <person name="Thrash J.C."/>
            <person name="Cho J.C."/>
            <person name="Vergin K.L."/>
            <person name="Giovannoni S.J."/>
        </authorList>
    </citation>
    <scope>NUCLEOTIDE SEQUENCE [LARGE SCALE GENOMIC DNA]</scope>
    <source>
        <strain evidence="4">ATCC BAA-861 / DSM 15982 / KCTC 12143 / HTCC2516</strain>
    </source>
</reference>
<evidence type="ECO:0000259" key="2">
    <source>
        <dbReference type="PROSITE" id="PS50110"/>
    </source>
</evidence>
<dbReference type="HOGENOM" id="CLU_000445_69_11_5"/>
<dbReference type="eggNOG" id="COG0784">
    <property type="taxonomic scope" value="Bacteria"/>
</dbReference>
<evidence type="ECO:0000313" key="3">
    <source>
        <dbReference type="EMBL" id="EAR50093.1"/>
    </source>
</evidence>
<gene>
    <name evidence="3" type="ORF">OG2516_06469</name>
</gene>
<keyword evidence="1" id="KW-0597">Phosphoprotein</keyword>
<proteinExistence type="predicted"/>